<sequence length="66" mass="7235">MPVDETEEECRSSDNSYLWRSNIISAIQMALLLCGFSIKLMNLPSLAENAVLVEIGLSELSECAGE</sequence>
<name>A0A9N8YYE8_9GLOM</name>
<gene>
    <name evidence="1" type="ORF">FCALED_LOCUS1500</name>
</gene>
<dbReference type="AlphaFoldDB" id="A0A9N8YYE8"/>
<proteinExistence type="predicted"/>
<reference evidence="1" key="1">
    <citation type="submission" date="2021-06" db="EMBL/GenBank/DDBJ databases">
        <authorList>
            <person name="Kallberg Y."/>
            <person name="Tangrot J."/>
            <person name="Rosling A."/>
        </authorList>
    </citation>
    <scope>NUCLEOTIDE SEQUENCE</scope>
    <source>
        <strain evidence="1">UK204</strain>
    </source>
</reference>
<dbReference type="Proteomes" id="UP000789570">
    <property type="component" value="Unassembled WGS sequence"/>
</dbReference>
<dbReference type="EMBL" id="CAJVPQ010000196">
    <property type="protein sequence ID" value="CAG8456004.1"/>
    <property type="molecule type" value="Genomic_DNA"/>
</dbReference>
<accession>A0A9N8YYE8</accession>
<evidence type="ECO:0000313" key="2">
    <source>
        <dbReference type="Proteomes" id="UP000789570"/>
    </source>
</evidence>
<organism evidence="1 2">
    <name type="scientific">Funneliformis caledonium</name>
    <dbReference type="NCBI Taxonomy" id="1117310"/>
    <lineage>
        <taxon>Eukaryota</taxon>
        <taxon>Fungi</taxon>
        <taxon>Fungi incertae sedis</taxon>
        <taxon>Mucoromycota</taxon>
        <taxon>Glomeromycotina</taxon>
        <taxon>Glomeromycetes</taxon>
        <taxon>Glomerales</taxon>
        <taxon>Glomeraceae</taxon>
        <taxon>Funneliformis</taxon>
    </lineage>
</organism>
<evidence type="ECO:0000313" key="1">
    <source>
        <dbReference type="EMBL" id="CAG8456004.1"/>
    </source>
</evidence>
<keyword evidence="2" id="KW-1185">Reference proteome</keyword>
<protein>
    <submittedName>
        <fullName evidence="1">13838_t:CDS:1</fullName>
    </submittedName>
</protein>
<comment type="caution">
    <text evidence="1">The sequence shown here is derived from an EMBL/GenBank/DDBJ whole genome shotgun (WGS) entry which is preliminary data.</text>
</comment>